<dbReference type="EMBL" id="BNCK01000009">
    <property type="protein sequence ID" value="GHG02663.1"/>
    <property type="molecule type" value="Genomic_DNA"/>
</dbReference>
<organism evidence="3 4">
    <name type="scientific">Thalassotalea marina</name>
    <dbReference type="NCBI Taxonomy" id="1673741"/>
    <lineage>
        <taxon>Bacteria</taxon>
        <taxon>Pseudomonadati</taxon>
        <taxon>Pseudomonadota</taxon>
        <taxon>Gammaproteobacteria</taxon>
        <taxon>Alteromonadales</taxon>
        <taxon>Colwelliaceae</taxon>
        <taxon>Thalassotalea</taxon>
    </lineage>
</organism>
<protein>
    <submittedName>
        <fullName evidence="3">Lipase</fullName>
    </submittedName>
</protein>
<name>A0A919BPS2_9GAMM</name>
<proteinExistence type="predicted"/>
<dbReference type="NCBIfam" id="TIGR03502">
    <property type="entry name" value="lipase_Pla1_cef"/>
    <property type="match status" value="1"/>
</dbReference>
<evidence type="ECO:0000256" key="1">
    <source>
        <dbReference type="SAM" id="SignalP"/>
    </source>
</evidence>
<keyword evidence="4" id="KW-1185">Reference proteome</keyword>
<evidence type="ECO:0000313" key="4">
    <source>
        <dbReference type="Proteomes" id="UP000623842"/>
    </source>
</evidence>
<feature type="signal peptide" evidence="1">
    <location>
        <begin position="1"/>
        <end position="18"/>
    </location>
</feature>
<dbReference type="RefSeq" id="WP_189773245.1">
    <property type="nucleotide sequence ID" value="NZ_BNCK01000009.1"/>
</dbReference>
<comment type="caution">
    <text evidence="3">The sequence shown here is derived from an EMBL/GenBank/DDBJ whole genome shotgun (WGS) entry which is preliminary data.</text>
</comment>
<feature type="domain" description="Bacterial virulence factor lipase N-terminal" evidence="2">
    <location>
        <begin position="64"/>
        <end position="271"/>
    </location>
</feature>
<feature type="chain" id="PRO_5037709631" evidence="1">
    <location>
        <begin position="19"/>
        <end position="798"/>
    </location>
</feature>
<accession>A0A919BPS2</accession>
<dbReference type="InterPro" id="IPR025920">
    <property type="entry name" value="Lipase_bact_N"/>
</dbReference>
<sequence length="798" mass="84040">MKKLVLSIAIASSLGLTACDSETVKDVQKEANQTGPIAVEPARVVFDPASGISGLSVPNDLIFSGTKDGTLEIPVEDPTDGSDPFVAASALDGWSTSNPFLINIKFPEGRTLDEASAKTPGSVRVFEAIMGGDTSDADCATVTRGMACKIVTELTFGQDFVTQKKGDAVAFIPTKPLKGKTTYLFALTNALSDSDGNALAGSTTYNLVRQDINTKPLGTDSQKALQATINSYEKAVVSAGVDSDDIIYTMAMTTQSTVDVLYTVKNLMASQPSPSIAVVDTGMSVADALTGKIPAEAIPYFSTANYLKGSVTLPYYLGVPTAANPTAPVNTWWTGLCDSGAMLAGLAAQNPAAIPAQPKDEIDAQCMAISQASNLPAPGLRNLGIDTERNLTKFNPVPKMNAMLPVEVQMTTPDLTWVNAVRAGMGLDPIAEPEGGWPVVVLQHGITSQKEVMLNLAGLLSVNGFASVAIDYPLHGSRGFDLNGDGVDEINATTVSTLHYVNLGSMLTMRDNTRQSAIDIVGLRLGLNDLQGVDADGNPVNINSNEVHFLGHSLGAIYGINAVTLANTPLNPAIDHKFRFTTNTLAMPGLMLANFGMESPAFASLAKSNLTLKSSEAFQGLIAQLYPQGDYTQAELSATYDDFYQNMLTPAQRAELDGVFAQFTLIAQTVTDSGDPVNYVQTLAATQTPTLLFEIVGDGMSNLSDQVVTNTAPQTPLGGTEPAIALLGLPAVSSTSEGSGAVRFVNGHHGTILDPRPNAVSPDAEKSARATQEMQQQFASFLLSKGQMIKVTDTEVIH</sequence>
<dbReference type="InterPro" id="IPR020009">
    <property type="entry name" value="VolA/Pla-1/cef"/>
</dbReference>
<gene>
    <name evidence="3" type="ORF">GCM10017161_34480</name>
</gene>
<evidence type="ECO:0000313" key="3">
    <source>
        <dbReference type="EMBL" id="GHG02663.1"/>
    </source>
</evidence>
<dbReference type="AlphaFoldDB" id="A0A919BPS2"/>
<dbReference type="Proteomes" id="UP000623842">
    <property type="component" value="Unassembled WGS sequence"/>
</dbReference>
<dbReference type="Gene3D" id="3.40.50.1820">
    <property type="entry name" value="alpha/beta hydrolase"/>
    <property type="match status" value="1"/>
</dbReference>
<reference evidence="3" key="2">
    <citation type="submission" date="2020-09" db="EMBL/GenBank/DDBJ databases">
        <authorList>
            <person name="Sun Q."/>
            <person name="Kim S."/>
        </authorList>
    </citation>
    <scope>NUCLEOTIDE SEQUENCE</scope>
    <source>
        <strain evidence="3">KCTC 42731</strain>
    </source>
</reference>
<keyword evidence="1" id="KW-0732">Signal</keyword>
<dbReference type="SUPFAM" id="SSF53474">
    <property type="entry name" value="alpha/beta-Hydrolases"/>
    <property type="match status" value="1"/>
</dbReference>
<dbReference type="PROSITE" id="PS51257">
    <property type="entry name" value="PROKAR_LIPOPROTEIN"/>
    <property type="match status" value="1"/>
</dbReference>
<evidence type="ECO:0000259" key="2">
    <source>
        <dbReference type="Pfam" id="PF12262"/>
    </source>
</evidence>
<reference evidence="3" key="1">
    <citation type="journal article" date="2014" name="Int. J. Syst. Evol. Microbiol.">
        <title>Complete genome sequence of Corynebacterium casei LMG S-19264T (=DSM 44701T), isolated from a smear-ripened cheese.</title>
        <authorList>
            <consortium name="US DOE Joint Genome Institute (JGI-PGF)"/>
            <person name="Walter F."/>
            <person name="Albersmeier A."/>
            <person name="Kalinowski J."/>
            <person name="Ruckert C."/>
        </authorList>
    </citation>
    <scope>NUCLEOTIDE SEQUENCE</scope>
    <source>
        <strain evidence="3">KCTC 42731</strain>
    </source>
</reference>
<dbReference type="Pfam" id="PF12262">
    <property type="entry name" value="Lipase_bact_N"/>
    <property type="match status" value="1"/>
</dbReference>
<dbReference type="InterPro" id="IPR029058">
    <property type="entry name" value="AB_hydrolase_fold"/>
</dbReference>